<organism evidence="2 3">
    <name type="scientific">Ruminococcus flavefaciens</name>
    <dbReference type="NCBI Taxonomy" id="1265"/>
    <lineage>
        <taxon>Bacteria</taxon>
        <taxon>Bacillati</taxon>
        <taxon>Bacillota</taxon>
        <taxon>Clostridia</taxon>
        <taxon>Eubacteriales</taxon>
        <taxon>Oscillospiraceae</taxon>
        <taxon>Ruminococcus</taxon>
    </lineage>
</organism>
<dbReference type="Gene3D" id="3.40.50.300">
    <property type="entry name" value="P-loop containing nucleotide triphosphate hydrolases"/>
    <property type="match status" value="1"/>
</dbReference>
<dbReference type="AlphaFoldDB" id="A0A1H6JLS7"/>
<dbReference type="InterPro" id="IPR052955">
    <property type="entry name" value="UPF0703_membrane_permease"/>
</dbReference>
<dbReference type="PANTHER" id="PTHR40047:SF1">
    <property type="entry name" value="UPF0703 PROTEIN YCGQ"/>
    <property type="match status" value="1"/>
</dbReference>
<reference evidence="2 3" key="1">
    <citation type="submission" date="2016-10" db="EMBL/GenBank/DDBJ databases">
        <authorList>
            <person name="de Groot N.N."/>
        </authorList>
    </citation>
    <scope>NUCLEOTIDE SEQUENCE [LARGE SCALE GENOMIC DNA]</scope>
    <source>
        <strain evidence="2 3">YAD2003</strain>
    </source>
</reference>
<dbReference type="RefSeq" id="WP_074716276.1">
    <property type="nucleotide sequence ID" value="NZ_FNWV01000005.1"/>
</dbReference>
<evidence type="ECO:0000313" key="3">
    <source>
        <dbReference type="Proteomes" id="UP000183190"/>
    </source>
</evidence>
<dbReference type="InterPro" id="IPR027417">
    <property type="entry name" value="P-loop_NTPase"/>
</dbReference>
<feature type="domain" description="DUF1980" evidence="1">
    <location>
        <begin position="195"/>
        <end position="313"/>
    </location>
</feature>
<dbReference type="EMBL" id="FNWV01000005">
    <property type="protein sequence ID" value="SEH60210.1"/>
    <property type="molecule type" value="Genomic_DNA"/>
</dbReference>
<evidence type="ECO:0000259" key="1">
    <source>
        <dbReference type="Pfam" id="PF21537"/>
    </source>
</evidence>
<dbReference type="OrthoDB" id="9770408at2"/>
<dbReference type="Pfam" id="PF21537">
    <property type="entry name" value="DUF1980_C"/>
    <property type="match status" value="1"/>
</dbReference>
<name>A0A1H6JLS7_RUMFL</name>
<gene>
    <name evidence="2" type="ORF">SAMN02910265_01651</name>
</gene>
<dbReference type="Proteomes" id="UP000183190">
    <property type="component" value="Unassembled WGS sequence"/>
</dbReference>
<sequence length="318" mass="37071">MPNQDELIPIYLFLGFLESGKTKFIQETLEDRRFNKGEKTLLLVCEEGIEEFDISKMPKKNIVIKVIDDKSEFTEENFTKLLKESGAERIVCEYNGMWTMDEFFKAMPDETTIAQVMCFVDATTFMNYNANMRSLVVDKFNNTEMVCFNRFEEKYDPNEFHKIVRGVSRRAEIVYEYSDGRVAYDDIEDPLPFDVEADEIILEDKDFALWYRDIMDEPMKYDGKTMTFKALTAKNSKFPENTYAVGRHIMTCCVEDIQYCWLVAQDDSGKEPPNKEWITITGKISVQKHKLYRGKGPVLYVQSYGKAEAPEQPVATFY</sequence>
<accession>A0A1H6JLS7</accession>
<dbReference type="PANTHER" id="PTHR40047">
    <property type="entry name" value="UPF0703 PROTEIN YCGQ"/>
    <property type="match status" value="1"/>
</dbReference>
<evidence type="ECO:0000313" key="2">
    <source>
        <dbReference type="EMBL" id="SEH60210.1"/>
    </source>
</evidence>
<dbReference type="InterPro" id="IPR048447">
    <property type="entry name" value="DUF1980_C"/>
</dbReference>
<protein>
    <submittedName>
        <fullName evidence="2">TIGR03943 family protein</fullName>
    </submittedName>
</protein>
<proteinExistence type="predicted"/>